<dbReference type="InterPro" id="IPR011008">
    <property type="entry name" value="Dimeric_a/b-barrel"/>
</dbReference>
<sequence>MKKVLCTALLGMFVFVSSQAQAQNMDRDNLRQSADKDKYGPVFIIDPSRYAPVTHFIFLETKDDQVTADYKIKVAQMIRAIGSQDGFRASMTLADIDLKRIVVYYQFETEGQYKAARANPTLMALARSLQLASARFDDYAVRPLEQSASGSPNGTPPPGYYAQFRMDDGVGINEAVVVKGRRQEELTALMRKAGTAANPNTSAGFIDFTFHEAIDGSRNMNLLHWSSVRAMAVGALGPLVQNLINGGLTGGTDGWGPTGPGYIGVHVYSIVDIQNGQRKDNFSPRLQR</sequence>
<dbReference type="EMBL" id="CP124543">
    <property type="protein sequence ID" value="WGV25240.1"/>
    <property type="molecule type" value="Genomic_DNA"/>
</dbReference>
<dbReference type="AlphaFoldDB" id="A0AAJ6NR95"/>
<dbReference type="RefSeq" id="WP_281482543.1">
    <property type="nucleotide sequence ID" value="NZ_CP124543.1"/>
</dbReference>
<protein>
    <submittedName>
        <fullName evidence="2">Uncharacterized protein</fullName>
    </submittedName>
</protein>
<accession>A0AAJ6NR95</accession>
<organism evidence="2 3">
    <name type="scientific">Halotia branconii CENA392</name>
    <dbReference type="NCBI Taxonomy" id="1539056"/>
    <lineage>
        <taxon>Bacteria</taxon>
        <taxon>Bacillati</taxon>
        <taxon>Cyanobacteriota</taxon>
        <taxon>Cyanophyceae</taxon>
        <taxon>Nostocales</taxon>
        <taxon>Nodulariaceae</taxon>
        <taxon>Halotia</taxon>
    </lineage>
</organism>
<name>A0AAJ6NR95_9CYAN</name>
<proteinExistence type="predicted"/>
<gene>
    <name evidence="2" type="ORF">QI031_26400</name>
</gene>
<keyword evidence="1" id="KW-0732">Signal</keyword>
<dbReference type="KEGG" id="hbq:QI031_26400"/>
<dbReference type="SUPFAM" id="SSF54909">
    <property type="entry name" value="Dimeric alpha+beta barrel"/>
    <property type="match status" value="1"/>
</dbReference>
<keyword evidence="3" id="KW-1185">Reference proteome</keyword>
<feature type="signal peptide" evidence="1">
    <location>
        <begin position="1"/>
        <end position="22"/>
    </location>
</feature>
<feature type="chain" id="PRO_5042504792" evidence="1">
    <location>
        <begin position="23"/>
        <end position="288"/>
    </location>
</feature>
<dbReference type="Gene3D" id="3.30.70.100">
    <property type="match status" value="1"/>
</dbReference>
<reference evidence="2 3" key="1">
    <citation type="journal article" date="2023" name="Limnol Oceanogr Lett">
        <title>Environmental adaptations by the intertidal Antarctic cyanobacterium Halotia branconii CENA392 as revealed using long-read genome sequencing.</title>
        <authorList>
            <person name="Dextro R.B."/>
            <person name="Delbaje E."/>
            <person name="Freitas P.N.N."/>
            <person name="Geraldes V."/>
            <person name="Pinto E."/>
            <person name="Long P.F."/>
            <person name="Fiore M.F."/>
        </authorList>
    </citation>
    <scope>NUCLEOTIDE SEQUENCE [LARGE SCALE GENOMIC DNA]</scope>
    <source>
        <strain evidence="2 3">CENA392</strain>
    </source>
</reference>
<evidence type="ECO:0000313" key="2">
    <source>
        <dbReference type="EMBL" id="WGV25240.1"/>
    </source>
</evidence>
<dbReference type="Proteomes" id="UP001223520">
    <property type="component" value="Chromosome"/>
</dbReference>
<evidence type="ECO:0000256" key="1">
    <source>
        <dbReference type="SAM" id="SignalP"/>
    </source>
</evidence>
<evidence type="ECO:0000313" key="3">
    <source>
        <dbReference type="Proteomes" id="UP001223520"/>
    </source>
</evidence>